<dbReference type="AlphaFoldDB" id="A0A139A4R5"/>
<dbReference type="InterPro" id="IPR050452">
    <property type="entry name" value="Metacaspase"/>
</dbReference>
<evidence type="ECO:0000313" key="4">
    <source>
        <dbReference type="EMBL" id="KXS11373.1"/>
    </source>
</evidence>
<dbReference type="Gene3D" id="3.40.50.12660">
    <property type="match status" value="2"/>
</dbReference>
<organism evidence="4 5">
    <name type="scientific">Gonapodya prolifera (strain JEL478)</name>
    <name type="common">Monoblepharis prolifera</name>
    <dbReference type="NCBI Taxonomy" id="1344416"/>
    <lineage>
        <taxon>Eukaryota</taxon>
        <taxon>Fungi</taxon>
        <taxon>Fungi incertae sedis</taxon>
        <taxon>Chytridiomycota</taxon>
        <taxon>Chytridiomycota incertae sedis</taxon>
        <taxon>Monoblepharidomycetes</taxon>
        <taxon>Monoblepharidales</taxon>
        <taxon>Gonapodyaceae</taxon>
        <taxon>Gonapodya</taxon>
    </lineage>
</organism>
<comment type="similarity">
    <text evidence="1">Belongs to the peptidase C14B family.</text>
</comment>
<evidence type="ECO:0000256" key="1">
    <source>
        <dbReference type="ARBA" id="ARBA00009005"/>
    </source>
</evidence>
<feature type="region of interest" description="Disordered" evidence="2">
    <location>
        <begin position="203"/>
        <end position="224"/>
    </location>
</feature>
<keyword evidence="5" id="KW-1185">Reference proteome</keyword>
<dbReference type="GO" id="GO:0005737">
    <property type="term" value="C:cytoplasm"/>
    <property type="evidence" value="ECO:0007669"/>
    <property type="project" value="TreeGrafter"/>
</dbReference>
<proteinExistence type="inferred from homology"/>
<accession>A0A139A4R5</accession>
<gene>
    <name evidence="4" type="ORF">M427DRAFT_126733</name>
</gene>
<evidence type="ECO:0000256" key="2">
    <source>
        <dbReference type="SAM" id="MobiDB-lite"/>
    </source>
</evidence>
<sequence length="408" mass="45608">MKALLVGINYFGSEIELSGCIQDVERTYNWLMKKYKCRDENILILTDDLDDEKQIPTHANILKAFNWLIDGAEPGDSLFFHFSGHGGSVEDENGDEVDGRDETIMPVDFATAGHIVDDQIYDVLVKPLPRGVQLTVLFDSCHSGTAMDLPFSYAPRRFPYRSRFIRRITEINTFRNAIRKNLEKGLVDEKDLPDGLRLSDFDLKPEDVRPERPPSVASSVSAASEADGEVYREWRGRTIPLPSPSLEVDIDPFRGRKSLPNIAVNGSIGRLTADTDNLTINPLVTGNVARSLSRTRASAYRHKTKKQVNVLDTIQTKLWPGCNDGVSKGLVIQFASCRDFETAADAEISGKGQLGAMTWAFVTAMDRLHRPSVGQLLFHIRDLLAENYTQKPQMSASCRVDLDMPFSL</sequence>
<protein>
    <submittedName>
        <fullName evidence="4">Peptidase C14</fullName>
    </submittedName>
</protein>
<reference evidence="4 5" key="1">
    <citation type="journal article" date="2015" name="Genome Biol. Evol.">
        <title>Phylogenomic analyses indicate that early fungi evolved digesting cell walls of algal ancestors of land plants.</title>
        <authorList>
            <person name="Chang Y."/>
            <person name="Wang S."/>
            <person name="Sekimoto S."/>
            <person name="Aerts A.L."/>
            <person name="Choi C."/>
            <person name="Clum A."/>
            <person name="LaButti K.M."/>
            <person name="Lindquist E.A."/>
            <person name="Yee Ngan C."/>
            <person name="Ohm R.A."/>
            <person name="Salamov A.A."/>
            <person name="Grigoriev I.V."/>
            <person name="Spatafora J.W."/>
            <person name="Berbee M.L."/>
        </authorList>
    </citation>
    <scope>NUCLEOTIDE SEQUENCE [LARGE SCALE GENOMIC DNA]</scope>
    <source>
        <strain evidence="4 5">JEL478</strain>
    </source>
</reference>
<evidence type="ECO:0000313" key="5">
    <source>
        <dbReference type="Proteomes" id="UP000070544"/>
    </source>
</evidence>
<dbReference type="GO" id="GO:0006508">
    <property type="term" value="P:proteolysis"/>
    <property type="evidence" value="ECO:0007669"/>
    <property type="project" value="InterPro"/>
</dbReference>
<feature type="compositionally biased region" description="Basic and acidic residues" evidence="2">
    <location>
        <begin position="203"/>
        <end position="212"/>
    </location>
</feature>
<dbReference type="PANTHER" id="PTHR48104:SF30">
    <property type="entry name" value="METACASPASE-1"/>
    <property type="match status" value="1"/>
</dbReference>
<dbReference type="Pfam" id="PF00656">
    <property type="entry name" value="Peptidase_C14"/>
    <property type="match status" value="1"/>
</dbReference>
<dbReference type="PANTHER" id="PTHR48104">
    <property type="entry name" value="METACASPASE-4"/>
    <property type="match status" value="1"/>
</dbReference>
<dbReference type="GO" id="GO:0004197">
    <property type="term" value="F:cysteine-type endopeptidase activity"/>
    <property type="evidence" value="ECO:0007669"/>
    <property type="project" value="InterPro"/>
</dbReference>
<dbReference type="InterPro" id="IPR011600">
    <property type="entry name" value="Pept_C14_caspase"/>
</dbReference>
<feature type="compositionally biased region" description="Low complexity" evidence="2">
    <location>
        <begin position="214"/>
        <end position="224"/>
    </location>
</feature>
<dbReference type="OrthoDB" id="3223806at2759"/>
<dbReference type="EMBL" id="KQ965803">
    <property type="protein sequence ID" value="KXS11373.1"/>
    <property type="molecule type" value="Genomic_DNA"/>
</dbReference>
<name>A0A139A4R5_GONPJ</name>
<evidence type="ECO:0000259" key="3">
    <source>
        <dbReference type="Pfam" id="PF00656"/>
    </source>
</evidence>
<dbReference type="Proteomes" id="UP000070544">
    <property type="component" value="Unassembled WGS sequence"/>
</dbReference>
<feature type="domain" description="Peptidase C14 caspase" evidence="3">
    <location>
        <begin position="2"/>
        <end position="399"/>
    </location>
</feature>